<comment type="caution">
    <text evidence="4">The sequence shown here is derived from an EMBL/GenBank/DDBJ whole genome shotgun (WGS) entry which is preliminary data.</text>
</comment>
<evidence type="ECO:0000313" key="4">
    <source>
        <dbReference type="EMBL" id="MBB4902722.1"/>
    </source>
</evidence>
<dbReference type="Pfam" id="PF00440">
    <property type="entry name" value="TetR_N"/>
    <property type="match status" value="1"/>
</dbReference>
<gene>
    <name evidence="4" type="ORF">FHS37_006819</name>
</gene>
<keyword evidence="5" id="KW-1185">Reference proteome</keyword>
<dbReference type="AlphaFoldDB" id="A0A7W7PWR2"/>
<dbReference type="InterPro" id="IPR009057">
    <property type="entry name" value="Homeodomain-like_sf"/>
</dbReference>
<evidence type="ECO:0000256" key="2">
    <source>
        <dbReference type="PROSITE-ProRule" id="PRU00335"/>
    </source>
</evidence>
<dbReference type="EMBL" id="JACHJI010000018">
    <property type="protein sequence ID" value="MBB4902722.1"/>
    <property type="molecule type" value="Genomic_DNA"/>
</dbReference>
<feature type="domain" description="HTH tetR-type" evidence="3">
    <location>
        <begin position="1"/>
        <end position="37"/>
    </location>
</feature>
<name>A0A7W7PWR2_9ACTN</name>
<keyword evidence="1 2" id="KW-0238">DNA-binding</keyword>
<evidence type="ECO:0000259" key="3">
    <source>
        <dbReference type="PROSITE" id="PS50977"/>
    </source>
</evidence>
<dbReference type="PROSITE" id="PS50977">
    <property type="entry name" value="HTH_TETR_2"/>
    <property type="match status" value="1"/>
</dbReference>
<proteinExistence type="predicted"/>
<reference evidence="4 5" key="1">
    <citation type="submission" date="2020-08" db="EMBL/GenBank/DDBJ databases">
        <title>Genomic Encyclopedia of Type Strains, Phase III (KMG-III): the genomes of soil and plant-associated and newly described type strains.</title>
        <authorList>
            <person name="Whitman W."/>
        </authorList>
    </citation>
    <scope>NUCLEOTIDE SEQUENCE [LARGE SCALE GENOMIC DNA]</scope>
    <source>
        <strain evidence="4 5">CECT 3273</strain>
    </source>
</reference>
<dbReference type="SUPFAM" id="SSF48498">
    <property type="entry name" value="Tetracyclin repressor-like, C-terminal domain"/>
    <property type="match status" value="1"/>
</dbReference>
<dbReference type="Gene3D" id="1.10.357.10">
    <property type="entry name" value="Tetracycline Repressor, domain 2"/>
    <property type="match status" value="2"/>
</dbReference>
<organism evidence="4 5">
    <name type="scientific">Streptomyces griseomycini</name>
    <dbReference type="NCBI Taxonomy" id="66895"/>
    <lineage>
        <taxon>Bacteria</taxon>
        <taxon>Bacillati</taxon>
        <taxon>Actinomycetota</taxon>
        <taxon>Actinomycetes</taxon>
        <taxon>Kitasatosporales</taxon>
        <taxon>Streptomycetaceae</taxon>
        <taxon>Streptomyces</taxon>
    </lineage>
</organism>
<comment type="caution">
    <text evidence="2">Lacks conserved residue(s) required for the propagation of feature annotation.</text>
</comment>
<dbReference type="SUPFAM" id="SSF46689">
    <property type="entry name" value="Homeodomain-like"/>
    <property type="match status" value="1"/>
</dbReference>
<dbReference type="GO" id="GO:0003677">
    <property type="term" value="F:DNA binding"/>
    <property type="evidence" value="ECO:0007669"/>
    <property type="project" value="UniProtKB-UniRule"/>
</dbReference>
<sequence>MREITRHAGVGPATLYRRFPTKRDLVAETLADRMRACRDIAEAFVAGFPEALGLAAGREETLRTIAEPARRAKDSGGLHPDFVPEDLILMLMANKGIQAPTPAARVAASRRFTAHVVQAFRASPDRTPLPPAAGPFPA</sequence>
<protein>
    <submittedName>
        <fullName evidence="4">AcrR family transcriptional regulator</fullName>
    </submittedName>
</protein>
<dbReference type="Proteomes" id="UP000579523">
    <property type="component" value="Unassembled WGS sequence"/>
</dbReference>
<accession>A0A7W7PWR2</accession>
<evidence type="ECO:0000256" key="1">
    <source>
        <dbReference type="ARBA" id="ARBA00023125"/>
    </source>
</evidence>
<dbReference type="InterPro" id="IPR036271">
    <property type="entry name" value="Tet_transcr_reg_TetR-rel_C_sf"/>
</dbReference>
<dbReference type="InterPro" id="IPR001647">
    <property type="entry name" value="HTH_TetR"/>
</dbReference>
<evidence type="ECO:0000313" key="5">
    <source>
        <dbReference type="Proteomes" id="UP000579523"/>
    </source>
</evidence>